<keyword evidence="3" id="KW-1185">Reference proteome</keyword>
<dbReference type="Gene3D" id="1.25.10.10">
    <property type="entry name" value="Leucine-rich Repeat Variant"/>
    <property type="match status" value="2"/>
</dbReference>
<feature type="compositionally biased region" description="Polar residues" evidence="1">
    <location>
        <begin position="1"/>
        <end position="11"/>
    </location>
</feature>
<gene>
    <name evidence="2" type="ORF">Sjap_003098</name>
</gene>
<dbReference type="InterPro" id="IPR007216">
    <property type="entry name" value="CNOT9"/>
</dbReference>
<sequence length="257" mass="27921">MMANQPQSMAMNPTFGGPSASASTGAAGRGRGSSGQQQGPKTRLSRAIGARALQSRSQRERPSRSLKEEGDISRSGSIAVELVRNHCCSSAAHIPLYLYPFLNTTSKTRPFEYLRLTSLGVIGALVKVATFIVQKILLDDIGLHYICATAERFFAVGRVLGTMVASLAEQPSSRLLKHIIRCYLRLSDNPRACEALRNCLPDMLRDPTTFSACLREDPTTKRWLQQLIHNVSGGSRVAALQAGAGLDHMLGNQTRVL</sequence>
<evidence type="ECO:0000313" key="2">
    <source>
        <dbReference type="EMBL" id="KAK9155618.1"/>
    </source>
</evidence>
<feature type="compositionally biased region" description="Basic and acidic residues" evidence="1">
    <location>
        <begin position="57"/>
        <end position="70"/>
    </location>
</feature>
<dbReference type="GO" id="GO:0006402">
    <property type="term" value="P:mRNA catabolic process"/>
    <property type="evidence" value="ECO:0007669"/>
    <property type="project" value="InterPro"/>
</dbReference>
<reference evidence="2 3" key="1">
    <citation type="submission" date="2024-01" db="EMBL/GenBank/DDBJ databases">
        <title>Genome assemblies of Stephania.</title>
        <authorList>
            <person name="Yang L."/>
        </authorList>
    </citation>
    <scope>NUCLEOTIDE SEQUENCE [LARGE SCALE GENOMIC DNA]</scope>
    <source>
        <strain evidence="2">QJT</strain>
        <tissue evidence="2">Leaf</tissue>
    </source>
</reference>
<name>A0AAP0PT69_9MAGN</name>
<protein>
    <recommendedName>
        <fullName evidence="4">CCR4-NOT transcription complex subunit 9</fullName>
    </recommendedName>
</protein>
<dbReference type="GO" id="GO:0030014">
    <property type="term" value="C:CCR4-NOT complex"/>
    <property type="evidence" value="ECO:0007669"/>
    <property type="project" value="InterPro"/>
</dbReference>
<dbReference type="Proteomes" id="UP001417504">
    <property type="component" value="Unassembled WGS sequence"/>
</dbReference>
<feature type="compositionally biased region" description="Low complexity" evidence="1">
    <location>
        <begin position="16"/>
        <end position="26"/>
    </location>
</feature>
<dbReference type="Pfam" id="PF04078">
    <property type="entry name" value="Rcd1"/>
    <property type="match status" value="2"/>
</dbReference>
<feature type="region of interest" description="Disordered" evidence="1">
    <location>
        <begin position="1"/>
        <end position="70"/>
    </location>
</feature>
<proteinExistence type="predicted"/>
<organism evidence="2 3">
    <name type="scientific">Stephania japonica</name>
    <dbReference type="NCBI Taxonomy" id="461633"/>
    <lineage>
        <taxon>Eukaryota</taxon>
        <taxon>Viridiplantae</taxon>
        <taxon>Streptophyta</taxon>
        <taxon>Embryophyta</taxon>
        <taxon>Tracheophyta</taxon>
        <taxon>Spermatophyta</taxon>
        <taxon>Magnoliopsida</taxon>
        <taxon>Ranunculales</taxon>
        <taxon>Menispermaceae</taxon>
        <taxon>Menispermoideae</taxon>
        <taxon>Cissampelideae</taxon>
        <taxon>Stephania</taxon>
    </lineage>
</organism>
<evidence type="ECO:0008006" key="4">
    <source>
        <dbReference type="Google" id="ProtNLM"/>
    </source>
</evidence>
<evidence type="ECO:0000256" key="1">
    <source>
        <dbReference type="SAM" id="MobiDB-lite"/>
    </source>
</evidence>
<dbReference type="PANTHER" id="PTHR12262">
    <property type="entry name" value="CCR4-NOT TRANSCRIPTION COMPLEX SUBUNIT 9"/>
    <property type="match status" value="1"/>
</dbReference>
<comment type="caution">
    <text evidence="2">The sequence shown here is derived from an EMBL/GenBank/DDBJ whole genome shotgun (WGS) entry which is preliminary data.</text>
</comment>
<dbReference type="AlphaFoldDB" id="A0AAP0PT69"/>
<evidence type="ECO:0000313" key="3">
    <source>
        <dbReference type="Proteomes" id="UP001417504"/>
    </source>
</evidence>
<accession>A0AAP0PT69</accession>
<dbReference type="EMBL" id="JBBNAE010000001">
    <property type="protein sequence ID" value="KAK9155618.1"/>
    <property type="molecule type" value="Genomic_DNA"/>
</dbReference>
<dbReference type="InterPro" id="IPR011989">
    <property type="entry name" value="ARM-like"/>
</dbReference>